<organism evidence="1 2">
    <name type="scientific">Actinoplanes campanulatus</name>
    <dbReference type="NCBI Taxonomy" id="113559"/>
    <lineage>
        <taxon>Bacteria</taxon>
        <taxon>Bacillati</taxon>
        <taxon>Actinomycetota</taxon>
        <taxon>Actinomycetes</taxon>
        <taxon>Micromonosporales</taxon>
        <taxon>Micromonosporaceae</taxon>
        <taxon>Actinoplanes</taxon>
    </lineage>
</organism>
<dbReference type="EMBL" id="JACHXF010000005">
    <property type="protein sequence ID" value="MBB3095150.1"/>
    <property type="molecule type" value="Genomic_DNA"/>
</dbReference>
<name>A0A7W5AFM0_9ACTN</name>
<protein>
    <submittedName>
        <fullName evidence="1">Uncharacterized protein</fullName>
    </submittedName>
</protein>
<dbReference type="AlphaFoldDB" id="A0A7W5AFM0"/>
<accession>A0A7W5AFM0</accession>
<reference evidence="1 2" key="1">
    <citation type="submission" date="2020-08" db="EMBL/GenBank/DDBJ databases">
        <title>Genomic Encyclopedia of Type Strains, Phase III (KMG-III): the genomes of soil and plant-associated and newly described type strains.</title>
        <authorList>
            <person name="Whitman W."/>
        </authorList>
    </citation>
    <scope>NUCLEOTIDE SEQUENCE [LARGE SCALE GENOMIC DNA]</scope>
    <source>
        <strain evidence="1 2">CECT 3287</strain>
    </source>
</reference>
<dbReference type="Proteomes" id="UP000590749">
    <property type="component" value="Unassembled WGS sequence"/>
</dbReference>
<evidence type="ECO:0000313" key="1">
    <source>
        <dbReference type="EMBL" id="MBB3095150.1"/>
    </source>
</evidence>
<evidence type="ECO:0000313" key="2">
    <source>
        <dbReference type="Proteomes" id="UP000590749"/>
    </source>
</evidence>
<sequence>MQAVETESQFQDHRFAVTSLLLRLTAADAVPGSVMAESPGGRPAGAVCELCAQRTAIRL</sequence>
<comment type="caution">
    <text evidence="1">The sequence shown here is derived from an EMBL/GenBank/DDBJ whole genome shotgun (WGS) entry which is preliminary data.</text>
</comment>
<proteinExistence type="predicted"/>
<keyword evidence="2" id="KW-1185">Reference proteome</keyword>
<gene>
    <name evidence="1" type="ORF">FHR83_002813</name>
</gene>